<dbReference type="EC" id="4.1.2.25" evidence="6"/>
<evidence type="ECO:0000313" key="8">
    <source>
        <dbReference type="EMBL" id="OFC72051.1"/>
    </source>
</evidence>
<sequence>MQQIILSGLKVDTLIGVYDWERTQKTTLIFDITVDADLTAAMASDNVSDTIDYAMLAQSIQQAAADQTFELLEALGAHVMKHVFMGFPVSHIRLGITKPGILPDADTVTVVFNQARGE</sequence>
<dbReference type="Pfam" id="PF02152">
    <property type="entry name" value="FolB"/>
    <property type="match status" value="1"/>
</dbReference>
<dbReference type="Gene3D" id="3.30.1130.10">
    <property type="match status" value="1"/>
</dbReference>
<comment type="caution">
    <text evidence="8">The sequence shown here is derived from an EMBL/GenBank/DDBJ whole genome shotgun (WGS) entry which is preliminary data.</text>
</comment>
<organism evidence="8 9">
    <name type="scientific">Alteromonas confluentis</name>
    <dbReference type="NCBI Taxonomy" id="1656094"/>
    <lineage>
        <taxon>Bacteria</taxon>
        <taxon>Pseudomonadati</taxon>
        <taxon>Pseudomonadota</taxon>
        <taxon>Gammaproteobacteria</taxon>
        <taxon>Alteromonadales</taxon>
        <taxon>Alteromonadaceae</taxon>
        <taxon>Alteromonas/Salinimonas group</taxon>
        <taxon>Alteromonas</taxon>
    </lineage>
</organism>
<dbReference type="SUPFAM" id="SSF55620">
    <property type="entry name" value="Tetrahydrobiopterin biosynthesis enzymes-like"/>
    <property type="match status" value="1"/>
</dbReference>
<evidence type="ECO:0000259" key="7">
    <source>
        <dbReference type="SMART" id="SM00905"/>
    </source>
</evidence>
<comment type="catalytic activity">
    <reaction evidence="1 6">
        <text>7,8-dihydroneopterin = 6-hydroxymethyl-7,8-dihydropterin + glycolaldehyde</text>
        <dbReference type="Rhea" id="RHEA:10540"/>
        <dbReference type="ChEBI" id="CHEBI:17001"/>
        <dbReference type="ChEBI" id="CHEBI:17071"/>
        <dbReference type="ChEBI" id="CHEBI:44841"/>
        <dbReference type="EC" id="4.1.2.25"/>
    </reaction>
</comment>
<dbReference type="GO" id="GO:0004150">
    <property type="term" value="F:dihydroneopterin aldolase activity"/>
    <property type="evidence" value="ECO:0007669"/>
    <property type="project" value="UniProtKB-UniRule"/>
</dbReference>
<dbReference type="UniPathway" id="UPA00077">
    <property type="reaction ID" value="UER00154"/>
</dbReference>
<dbReference type="OrthoDB" id="9810587at2"/>
<evidence type="ECO:0000256" key="6">
    <source>
        <dbReference type="RuleBase" id="RU362079"/>
    </source>
</evidence>
<protein>
    <recommendedName>
        <fullName evidence="6">7,8-dihydroneopterin aldolase</fullName>
        <ecNumber evidence="6">4.1.2.25</ecNumber>
    </recommendedName>
</protein>
<dbReference type="EMBL" id="MDHN01000008">
    <property type="protein sequence ID" value="OFC72051.1"/>
    <property type="molecule type" value="Genomic_DNA"/>
</dbReference>
<keyword evidence="4 6" id="KW-0289">Folate biosynthesis</keyword>
<evidence type="ECO:0000256" key="1">
    <source>
        <dbReference type="ARBA" id="ARBA00001353"/>
    </source>
</evidence>
<dbReference type="RefSeq" id="WP_070123833.1">
    <property type="nucleotide sequence ID" value="NZ_MDHN01000008.1"/>
</dbReference>
<feature type="domain" description="Dihydroneopterin aldolase/epimerase" evidence="7">
    <location>
        <begin position="4"/>
        <end position="114"/>
    </location>
</feature>
<dbReference type="InterPro" id="IPR006156">
    <property type="entry name" value="Dihydroneopterin_aldolase"/>
</dbReference>
<dbReference type="GO" id="GO:0005737">
    <property type="term" value="C:cytoplasm"/>
    <property type="evidence" value="ECO:0007669"/>
    <property type="project" value="TreeGrafter"/>
</dbReference>
<evidence type="ECO:0000313" key="9">
    <source>
        <dbReference type="Proteomes" id="UP000175691"/>
    </source>
</evidence>
<dbReference type="GO" id="GO:0046656">
    <property type="term" value="P:folic acid biosynthetic process"/>
    <property type="evidence" value="ECO:0007669"/>
    <property type="project" value="UniProtKB-UniRule"/>
</dbReference>
<dbReference type="InterPro" id="IPR006157">
    <property type="entry name" value="FolB_dom"/>
</dbReference>
<keyword evidence="5 6" id="KW-0456">Lyase</keyword>
<name>A0A1E7ZEW3_9ALTE</name>
<comment type="similarity">
    <text evidence="3 6">Belongs to the DHNA family.</text>
</comment>
<dbReference type="GO" id="GO:0046654">
    <property type="term" value="P:tetrahydrofolate biosynthetic process"/>
    <property type="evidence" value="ECO:0007669"/>
    <property type="project" value="UniProtKB-UniRule"/>
</dbReference>
<proteinExistence type="inferred from homology"/>
<comment type="function">
    <text evidence="6">Catalyzes the conversion of 7,8-dihydroneopterin to 6-hydroxymethyl-7,8-dihydropterin.</text>
</comment>
<evidence type="ECO:0000256" key="5">
    <source>
        <dbReference type="ARBA" id="ARBA00023239"/>
    </source>
</evidence>
<dbReference type="Proteomes" id="UP000175691">
    <property type="component" value="Unassembled WGS sequence"/>
</dbReference>
<evidence type="ECO:0000256" key="3">
    <source>
        <dbReference type="ARBA" id="ARBA00005708"/>
    </source>
</evidence>
<dbReference type="PANTHER" id="PTHR42844:SF1">
    <property type="entry name" value="DIHYDRONEOPTERIN ALDOLASE 1-RELATED"/>
    <property type="match status" value="1"/>
</dbReference>
<dbReference type="InterPro" id="IPR043133">
    <property type="entry name" value="GTP-CH-I_C/QueF"/>
</dbReference>
<reference evidence="8 9" key="1">
    <citation type="submission" date="2016-08" db="EMBL/GenBank/DDBJ databases">
        <authorList>
            <person name="Seilhamer J.J."/>
        </authorList>
    </citation>
    <scope>NUCLEOTIDE SEQUENCE [LARGE SCALE GENOMIC DNA]</scope>
    <source>
        <strain evidence="8 9">KCTC 42603</strain>
    </source>
</reference>
<evidence type="ECO:0000256" key="2">
    <source>
        <dbReference type="ARBA" id="ARBA00005013"/>
    </source>
</evidence>
<dbReference type="PANTHER" id="PTHR42844">
    <property type="entry name" value="DIHYDRONEOPTERIN ALDOLASE 1-RELATED"/>
    <property type="match status" value="1"/>
</dbReference>
<dbReference type="NCBIfam" id="TIGR00525">
    <property type="entry name" value="folB"/>
    <property type="match status" value="1"/>
</dbReference>
<dbReference type="AlphaFoldDB" id="A0A1E7ZEW3"/>
<dbReference type="STRING" id="1656094.BFC18_04940"/>
<accession>A0A1E7ZEW3</accession>
<keyword evidence="9" id="KW-1185">Reference proteome</keyword>
<dbReference type="SMART" id="SM00905">
    <property type="entry name" value="FolB"/>
    <property type="match status" value="1"/>
</dbReference>
<gene>
    <name evidence="8" type="ORF">BFC18_04940</name>
</gene>
<evidence type="ECO:0000256" key="4">
    <source>
        <dbReference type="ARBA" id="ARBA00022909"/>
    </source>
</evidence>
<comment type="pathway">
    <text evidence="2 6">Cofactor biosynthesis; tetrahydrofolate biosynthesis; 2-amino-4-hydroxy-6-hydroxymethyl-7,8-dihydropteridine diphosphate from 7,8-dihydroneopterin triphosphate: step 3/4.</text>
</comment>
<dbReference type="NCBIfam" id="TIGR00526">
    <property type="entry name" value="folB_dom"/>
    <property type="match status" value="1"/>
</dbReference>